<accession>A0A9D3M8K0</accession>
<comment type="caution">
    <text evidence="7">The sequence shown here is derived from an EMBL/GenBank/DDBJ whole genome shotgun (WGS) entry which is preliminary data.</text>
</comment>
<dbReference type="PANTHER" id="PTHR23320">
    <property type="entry name" value="MEMBRANE-SPANNING 4-DOMAINS SUBFAMILY A MS4A -RELATED"/>
    <property type="match status" value="1"/>
</dbReference>
<dbReference type="EMBL" id="JAFIRN010000009">
    <property type="protein sequence ID" value="KAG5842823.1"/>
    <property type="molecule type" value="Genomic_DNA"/>
</dbReference>
<dbReference type="InterPro" id="IPR030417">
    <property type="entry name" value="MS4A"/>
</dbReference>
<evidence type="ECO:0000256" key="1">
    <source>
        <dbReference type="ARBA" id="ARBA00004141"/>
    </source>
</evidence>
<keyword evidence="4 6" id="KW-1133">Transmembrane helix</keyword>
<name>A0A9D3M8K0_ANGAN</name>
<evidence type="ECO:0000313" key="8">
    <source>
        <dbReference type="Proteomes" id="UP001044222"/>
    </source>
</evidence>
<dbReference type="Pfam" id="PF04103">
    <property type="entry name" value="CD20"/>
    <property type="match status" value="1"/>
</dbReference>
<dbReference type="InterPro" id="IPR007237">
    <property type="entry name" value="CD20-like"/>
</dbReference>
<reference evidence="7" key="1">
    <citation type="submission" date="2021-01" db="EMBL/GenBank/DDBJ databases">
        <title>A chromosome-scale assembly of European eel, Anguilla anguilla.</title>
        <authorList>
            <person name="Henkel C."/>
            <person name="Jong-Raadsen S.A."/>
            <person name="Dufour S."/>
            <person name="Weltzien F.-A."/>
            <person name="Palstra A.P."/>
            <person name="Pelster B."/>
            <person name="Spaink H.P."/>
            <person name="Van Den Thillart G.E."/>
            <person name="Jansen H."/>
            <person name="Zahm M."/>
            <person name="Klopp C."/>
            <person name="Cedric C."/>
            <person name="Louis A."/>
            <person name="Berthelot C."/>
            <person name="Parey E."/>
            <person name="Roest Crollius H."/>
            <person name="Montfort J."/>
            <person name="Robinson-Rechavi M."/>
            <person name="Bucao C."/>
            <person name="Bouchez O."/>
            <person name="Gislard M."/>
            <person name="Lluch J."/>
            <person name="Milhes M."/>
            <person name="Lampietro C."/>
            <person name="Lopez Roques C."/>
            <person name="Donnadieu C."/>
            <person name="Braasch I."/>
            <person name="Desvignes T."/>
            <person name="Postlethwait J."/>
            <person name="Bobe J."/>
            <person name="Guiguen Y."/>
            <person name="Dirks R."/>
        </authorList>
    </citation>
    <scope>NUCLEOTIDE SEQUENCE</scope>
    <source>
        <strain evidence="7">Tag_6206</strain>
        <tissue evidence="7">Liver</tissue>
    </source>
</reference>
<organism evidence="7 8">
    <name type="scientific">Anguilla anguilla</name>
    <name type="common">European freshwater eel</name>
    <name type="synonym">Muraena anguilla</name>
    <dbReference type="NCBI Taxonomy" id="7936"/>
    <lineage>
        <taxon>Eukaryota</taxon>
        <taxon>Metazoa</taxon>
        <taxon>Chordata</taxon>
        <taxon>Craniata</taxon>
        <taxon>Vertebrata</taxon>
        <taxon>Euteleostomi</taxon>
        <taxon>Actinopterygii</taxon>
        <taxon>Neopterygii</taxon>
        <taxon>Teleostei</taxon>
        <taxon>Anguilliformes</taxon>
        <taxon>Anguillidae</taxon>
        <taxon>Anguilla</taxon>
    </lineage>
</organism>
<dbReference type="Proteomes" id="UP001044222">
    <property type="component" value="Chromosome 9"/>
</dbReference>
<evidence type="ECO:0000256" key="6">
    <source>
        <dbReference type="SAM" id="Phobius"/>
    </source>
</evidence>
<evidence type="ECO:0000256" key="5">
    <source>
        <dbReference type="ARBA" id="ARBA00023136"/>
    </source>
</evidence>
<dbReference type="AlphaFoldDB" id="A0A9D3M8K0"/>
<keyword evidence="8" id="KW-1185">Reference proteome</keyword>
<dbReference type="InterPro" id="IPR036259">
    <property type="entry name" value="MFS_trans_sf"/>
</dbReference>
<evidence type="ECO:0000256" key="4">
    <source>
        <dbReference type="ARBA" id="ARBA00022989"/>
    </source>
</evidence>
<keyword evidence="3 6" id="KW-0812">Transmembrane</keyword>
<evidence type="ECO:0000313" key="7">
    <source>
        <dbReference type="EMBL" id="KAG5842823.1"/>
    </source>
</evidence>
<dbReference type="SUPFAM" id="SSF103473">
    <property type="entry name" value="MFS general substrate transporter"/>
    <property type="match status" value="1"/>
</dbReference>
<feature type="transmembrane region" description="Helical" evidence="6">
    <location>
        <begin position="197"/>
        <end position="218"/>
    </location>
</feature>
<evidence type="ECO:0000256" key="2">
    <source>
        <dbReference type="ARBA" id="ARBA00009565"/>
    </source>
</evidence>
<feature type="transmembrane region" description="Helical" evidence="6">
    <location>
        <begin position="90"/>
        <end position="108"/>
    </location>
</feature>
<feature type="transmembrane region" description="Helical" evidence="6">
    <location>
        <begin position="54"/>
        <end position="78"/>
    </location>
</feature>
<comment type="subcellular location">
    <subcellularLocation>
        <location evidence="1">Membrane</location>
        <topology evidence="1">Multi-pass membrane protein</topology>
    </subcellularLocation>
</comment>
<feature type="transmembrane region" description="Helical" evidence="6">
    <location>
        <begin position="115"/>
        <end position="141"/>
    </location>
</feature>
<dbReference type="PANTHER" id="PTHR23320:SF125">
    <property type="entry name" value="TRANSMEMBRANE PROTEIN 176L.1-RELATED"/>
    <property type="match status" value="1"/>
</dbReference>
<evidence type="ECO:0000256" key="3">
    <source>
        <dbReference type="ARBA" id="ARBA00022692"/>
    </source>
</evidence>
<keyword evidence="5 6" id="KW-0472">Membrane</keyword>
<dbReference type="GO" id="GO:0016020">
    <property type="term" value="C:membrane"/>
    <property type="evidence" value="ECO:0007669"/>
    <property type="project" value="UniProtKB-SubCell"/>
</dbReference>
<comment type="similarity">
    <text evidence="2">Belongs to the MS4A family.</text>
</comment>
<protein>
    <submittedName>
        <fullName evidence="7">Uncharacterized protein</fullName>
    </submittedName>
</protein>
<proteinExistence type="inferred from homology"/>
<sequence>MAFSVTKSEGTTIFTIPSDTESSCPLLCQILGNLCCSPTCLVSGRNRKVMVGTVSSLATVQIMVGLLTIGFGAILLILYNGPYFMNYNNAPYWLGAAFIISGIFTIFGERFPSPCLVFLTSVVNMTSAIFAVVAIVFYAVVFDRMCYERGDYNDYRNNGYYGTVNLTDLVRKANDPNLQLCRMYERTVLPVAMGVNVLLLVTAVLQLCVSISVAVLAIKAVEKKDEEKQVPEVQQPLMEEVTANHVA</sequence>
<gene>
    <name evidence="7" type="ORF">ANANG_G00181840</name>
</gene>